<dbReference type="Proteomes" id="UP001147747">
    <property type="component" value="Unassembled WGS sequence"/>
</dbReference>
<proteinExistence type="predicted"/>
<dbReference type="GeneID" id="81376990"/>
<dbReference type="AlphaFoldDB" id="A0A9W9SE57"/>
<comment type="caution">
    <text evidence="1">The sequence shown here is derived from an EMBL/GenBank/DDBJ whole genome shotgun (WGS) entry which is preliminary data.</text>
</comment>
<evidence type="ECO:0000313" key="2">
    <source>
        <dbReference type="Proteomes" id="UP001147747"/>
    </source>
</evidence>
<evidence type="ECO:0000313" key="1">
    <source>
        <dbReference type="EMBL" id="KAJ5376487.1"/>
    </source>
</evidence>
<accession>A0A9W9SE57</accession>
<reference evidence="1" key="1">
    <citation type="submission" date="2022-12" db="EMBL/GenBank/DDBJ databases">
        <authorList>
            <person name="Petersen C."/>
        </authorList>
    </citation>
    <scope>NUCLEOTIDE SEQUENCE</scope>
    <source>
        <strain evidence="1">IBT 29677</strain>
    </source>
</reference>
<protein>
    <submittedName>
        <fullName evidence="1">Uncharacterized protein</fullName>
    </submittedName>
</protein>
<keyword evidence="2" id="KW-1185">Reference proteome</keyword>
<dbReference type="RefSeq" id="XP_056481517.1">
    <property type="nucleotide sequence ID" value="XM_056638010.1"/>
</dbReference>
<organism evidence="1 2">
    <name type="scientific">Penicillium cosmopolitanum</name>
    <dbReference type="NCBI Taxonomy" id="1131564"/>
    <lineage>
        <taxon>Eukaryota</taxon>
        <taxon>Fungi</taxon>
        <taxon>Dikarya</taxon>
        <taxon>Ascomycota</taxon>
        <taxon>Pezizomycotina</taxon>
        <taxon>Eurotiomycetes</taxon>
        <taxon>Eurotiomycetidae</taxon>
        <taxon>Eurotiales</taxon>
        <taxon>Aspergillaceae</taxon>
        <taxon>Penicillium</taxon>
    </lineage>
</organism>
<name>A0A9W9SE57_9EURO</name>
<sequence length="288" mass="33025">MTEGHSMSNSSFDPELSAKFHNKIFEHAWSGTGRDVASLPSTSWWEQSSPIPFDLASRLNPNLVRFLRLAKDVTGFYDSGWSFSYYLTGLARKEDLLRFQILESRGDRYVMLYHSTCTTNDEEVGILFDQKTELAAFFPDWMDMDLQDVYPWRPLQNILYVYLEMINDGKVTTYPAHRKGEWHSPSFPWKAHQYAQSDVKKAVAAFARLLDAIESRLPSTRLPKAENKDASAVPQNKNAKISYTTSTIISSIIRKDSFVHEFLSALPARDISFDYIAQGFDYKANPNF</sequence>
<dbReference type="EMBL" id="JAPZBU010000012">
    <property type="protein sequence ID" value="KAJ5376487.1"/>
    <property type="molecule type" value="Genomic_DNA"/>
</dbReference>
<gene>
    <name evidence="1" type="ORF">N7509_013373</name>
</gene>
<reference evidence="1" key="2">
    <citation type="journal article" date="2023" name="IMA Fungus">
        <title>Comparative genomic study of the Penicillium genus elucidates a diverse pangenome and 15 lateral gene transfer events.</title>
        <authorList>
            <person name="Petersen C."/>
            <person name="Sorensen T."/>
            <person name="Nielsen M.R."/>
            <person name="Sondergaard T.E."/>
            <person name="Sorensen J.L."/>
            <person name="Fitzpatrick D.A."/>
            <person name="Frisvad J.C."/>
            <person name="Nielsen K.L."/>
        </authorList>
    </citation>
    <scope>NUCLEOTIDE SEQUENCE</scope>
    <source>
        <strain evidence="1">IBT 29677</strain>
    </source>
</reference>
<dbReference type="OrthoDB" id="3029470at2759"/>